<name>A0A4Z2J2K4_9TELE</name>
<proteinExistence type="predicted"/>
<dbReference type="Proteomes" id="UP000314294">
    <property type="component" value="Unassembled WGS sequence"/>
</dbReference>
<evidence type="ECO:0000313" key="1">
    <source>
        <dbReference type="EMBL" id="TNN84406.1"/>
    </source>
</evidence>
<dbReference type="EMBL" id="SRLO01000027">
    <property type="protein sequence ID" value="TNN84406.1"/>
    <property type="molecule type" value="Genomic_DNA"/>
</dbReference>
<organism evidence="1 2">
    <name type="scientific">Liparis tanakae</name>
    <name type="common">Tanaka's snailfish</name>
    <dbReference type="NCBI Taxonomy" id="230148"/>
    <lineage>
        <taxon>Eukaryota</taxon>
        <taxon>Metazoa</taxon>
        <taxon>Chordata</taxon>
        <taxon>Craniata</taxon>
        <taxon>Vertebrata</taxon>
        <taxon>Euteleostomi</taxon>
        <taxon>Actinopterygii</taxon>
        <taxon>Neopterygii</taxon>
        <taxon>Teleostei</taxon>
        <taxon>Neoteleostei</taxon>
        <taxon>Acanthomorphata</taxon>
        <taxon>Eupercaria</taxon>
        <taxon>Perciformes</taxon>
        <taxon>Cottioidei</taxon>
        <taxon>Cottales</taxon>
        <taxon>Liparidae</taxon>
        <taxon>Liparis</taxon>
    </lineage>
</organism>
<protein>
    <submittedName>
        <fullName evidence="1">Uncharacterized protein</fullName>
    </submittedName>
</protein>
<reference evidence="1 2" key="1">
    <citation type="submission" date="2019-03" db="EMBL/GenBank/DDBJ databases">
        <title>First draft genome of Liparis tanakae, snailfish: a comprehensive survey of snailfish specific genes.</title>
        <authorList>
            <person name="Kim W."/>
            <person name="Song I."/>
            <person name="Jeong J.-H."/>
            <person name="Kim D."/>
            <person name="Kim S."/>
            <person name="Ryu S."/>
            <person name="Song J.Y."/>
            <person name="Lee S.K."/>
        </authorList>
    </citation>
    <scope>NUCLEOTIDE SEQUENCE [LARGE SCALE GENOMIC DNA]</scope>
    <source>
        <tissue evidence="1">Muscle</tissue>
    </source>
</reference>
<dbReference type="AlphaFoldDB" id="A0A4Z2J2K4"/>
<sequence>MAGSGIGLQLADVEASRGSQRLEVDCCQVFSKRHWMSLGRDICGSLLHEPRDNYQPASRASCDERSPDVAHLEHVGQAAGWTCPWF</sequence>
<accession>A0A4Z2J2K4</accession>
<gene>
    <name evidence="1" type="ORF">EYF80_005399</name>
</gene>
<comment type="caution">
    <text evidence="1">The sequence shown here is derived from an EMBL/GenBank/DDBJ whole genome shotgun (WGS) entry which is preliminary data.</text>
</comment>
<evidence type="ECO:0000313" key="2">
    <source>
        <dbReference type="Proteomes" id="UP000314294"/>
    </source>
</evidence>
<keyword evidence="2" id="KW-1185">Reference proteome</keyword>